<feature type="signal peptide" evidence="2">
    <location>
        <begin position="1"/>
        <end position="23"/>
    </location>
</feature>
<dbReference type="Proteomes" id="UP001519343">
    <property type="component" value="Unassembled WGS sequence"/>
</dbReference>
<evidence type="ECO:0000256" key="2">
    <source>
        <dbReference type="SAM" id="SignalP"/>
    </source>
</evidence>
<sequence>MKRNLISLLTLLFVLLLGTGAYAENRQADIEGTVEIPLAGVYKSNNMVRLNVHLKNNGEAFSGYMIIKQMNPNASEIPTMKKEITLQSGEEKSVHLNVPGENLNGQVAVGLVKRDMVVAQFPVAQSSNYNDLVIGVLSENPEAYDFLNLVKPWEQRNTIVKPLTAEDMPEESWILNNLDILALGEIPKDLTELQKEAIKEWVQSGGILIVSGGKSFGTAKASFGEVLPVTSTELAQRPLTELAEWARVDPPVPNVPALKELPTLFHTEDQGAGKVLVVAYDISQEPLATWQGNKEVWLKIFQESLLPSLNGYEAGPMLDMNYGVVELSYMIPGVTSPNLAFIALIWLLYIFIVSPVLYYYLKRKDKREVAWVVIPLLSIGLTAGVYFFGKYQVAKTDTTHTASMVNIFNDHFAKVDSAISLLMVNGGNYALQPNDNSLYIPGNGLGRPDLSNPVIIKENGNIAYENVPYLSTQLAYAKSVRNDVGSFETKLYVEDNRLKGRIQNNTALDLQDVVIRMGMQEFAIGALKKGQQMEIDHPFQKIYMSLPEPADRSRIKEQTRLDRLQSLAQSTAWEWGKASSQPILITGVSSDQGFDPFDVLDRSEIHHYSTLVRQQANLSSQPGGMILFPYGTLPARMGEAQGSWSQFDQNVWELSEGFINFALKVHPDGIEVKRVEIPLNEAPYKPFEKKIYNVEQDQWEAIRTDVPLVFEGDEWAPYMTSGGEIVLRFRNKTAQNIVLPVPYFQVEGEEKN</sequence>
<dbReference type="InterPro" id="IPR029062">
    <property type="entry name" value="Class_I_gatase-like"/>
</dbReference>
<feature type="chain" id="PRO_5046543717" evidence="2">
    <location>
        <begin position="24"/>
        <end position="752"/>
    </location>
</feature>
<gene>
    <name evidence="3" type="ORF">J2Z37_003809</name>
</gene>
<evidence type="ECO:0000313" key="4">
    <source>
        <dbReference type="Proteomes" id="UP001519343"/>
    </source>
</evidence>
<organism evidence="3 4">
    <name type="scientific">Ammoniphilus resinae</name>
    <dbReference type="NCBI Taxonomy" id="861532"/>
    <lineage>
        <taxon>Bacteria</taxon>
        <taxon>Bacillati</taxon>
        <taxon>Bacillota</taxon>
        <taxon>Bacilli</taxon>
        <taxon>Bacillales</taxon>
        <taxon>Paenibacillaceae</taxon>
        <taxon>Aneurinibacillus group</taxon>
        <taxon>Ammoniphilus</taxon>
    </lineage>
</organism>
<feature type="transmembrane region" description="Helical" evidence="1">
    <location>
        <begin position="368"/>
        <end position="389"/>
    </location>
</feature>
<feature type="transmembrane region" description="Helical" evidence="1">
    <location>
        <begin position="339"/>
        <end position="361"/>
    </location>
</feature>
<dbReference type="EMBL" id="JAGGKT010000013">
    <property type="protein sequence ID" value="MBP1933796.1"/>
    <property type="molecule type" value="Genomic_DNA"/>
</dbReference>
<name>A0ABS4GU44_9BACL</name>
<protein>
    <submittedName>
        <fullName evidence="3">Uncharacterized protein</fullName>
    </submittedName>
</protein>
<keyword evidence="1" id="KW-0812">Transmembrane</keyword>
<proteinExistence type="predicted"/>
<comment type="caution">
    <text evidence="3">The sequence shown here is derived from an EMBL/GenBank/DDBJ whole genome shotgun (WGS) entry which is preliminary data.</text>
</comment>
<evidence type="ECO:0000256" key="1">
    <source>
        <dbReference type="SAM" id="Phobius"/>
    </source>
</evidence>
<evidence type="ECO:0000313" key="3">
    <source>
        <dbReference type="EMBL" id="MBP1933796.1"/>
    </source>
</evidence>
<keyword evidence="1" id="KW-0472">Membrane</keyword>
<accession>A0ABS4GU44</accession>
<dbReference type="RefSeq" id="WP_209811804.1">
    <property type="nucleotide sequence ID" value="NZ_JAGGKT010000013.1"/>
</dbReference>
<dbReference type="SUPFAM" id="SSF52317">
    <property type="entry name" value="Class I glutamine amidotransferase-like"/>
    <property type="match status" value="1"/>
</dbReference>
<keyword evidence="4" id="KW-1185">Reference proteome</keyword>
<dbReference type="Gene3D" id="3.40.50.880">
    <property type="match status" value="1"/>
</dbReference>
<keyword evidence="1" id="KW-1133">Transmembrane helix</keyword>
<keyword evidence="2" id="KW-0732">Signal</keyword>
<reference evidence="3 4" key="1">
    <citation type="submission" date="2021-03" db="EMBL/GenBank/DDBJ databases">
        <title>Genomic Encyclopedia of Type Strains, Phase IV (KMG-IV): sequencing the most valuable type-strain genomes for metagenomic binning, comparative biology and taxonomic classification.</title>
        <authorList>
            <person name="Goeker M."/>
        </authorList>
    </citation>
    <scope>NUCLEOTIDE SEQUENCE [LARGE SCALE GENOMIC DNA]</scope>
    <source>
        <strain evidence="3 4">DSM 24738</strain>
    </source>
</reference>